<keyword evidence="2" id="KW-1185">Reference proteome</keyword>
<dbReference type="EMBL" id="JAFLRJ010000142">
    <property type="protein sequence ID" value="MBO0513211.1"/>
    <property type="molecule type" value="Genomic_DNA"/>
</dbReference>
<dbReference type="GO" id="GO:0050151">
    <property type="term" value="F:oleate hydratase activity"/>
    <property type="evidence" value="ECO:0007669"/>
    <property type="project" value="InterPro"/>
</dbReference>
<comment type="caution">
    <text evidence="1">The sequence shown here is derived from an EMBL/GenBank/DDBJ whole genome shotgun (WGS) entry which is preliminary data.</text>
</comment>
<gene>
    <name evidence="1" type="ORF">J0695_15585</name>
</gene>
<dbReference type="InterPro" id="IPR010354">
    <property type="entry name" value="Oleate_hydratase"/>
</dbReference>
<evidence type="ECO:0000313" key="1">
    <source>
        <dbReference type="EMBL" id="MBO0513211.1"/>
    </source>
</evidence>
<accession>A0A939JEL8</accession>
<protein>
    <submittedName>
        <fullName evidence="1">Oleate hydratase</fullName>
    </submittedName>
</protein>
<sequence>MSGIYRTRFHQYASVVPPRVKWLKDKGVAVRLRTRVADAGVHGLGDPRRSAPDTPPTLVEMTVTQISFTLNVPAERVC</sequence>
<dbReference type="Proteomes" id="UP000664167">
    <property type="component" value="Unassembled WGS sequence"/>
</dbReference>
<dbReference type="GO" id="GO:0006631">
    <property type="term" value="P:fatty acid metabolic process"/>
    <property type="evidence" value="ECO:0007669"/>
    <property type="project" value="InterPro"/>
</dbReference>
<name>A0A939JEL8_9ACTN</name>
<dbReference type="Pfam" id="PF06100">
    <property type="entry name" value="MCRA"/>
    <property type="match status" value="1"/>
</dbReference>
<reference evidence="1" key="1">
    <citation type="submission" date="2021-03" db="EMBL/GenBank/DDBJ databases">
        <title>Streptomyces poriferae sp. nov., a novel marine sponge-derived Actinobacteria species with anti-MRSA activity.</title>
        <authorList>
            <person name="Sandoval-Powers M."/>
            <person name="Kralova S."/>
            <person name="Nguyen G.-S."/>
            <person name="Fawwal D."/>
            <person name="Degnes K."/>
            <person name="Klinkenberg G."/>
            <person name="Sletta H."/>
            <person name="Wentzel A."/>
            <person name="Liles M.R."/>
        </authorList>
    </citation>
    <scope>NUCLEOTIDE SEQUENCE</scope>
    <source>
        <strain evidence="1">DSM 41794</strain>
    </source>
</reference>
<dbReference type="InterPro" id="IPR036188">
    <property type="entry name" value="FAD/NAD-bd_sf"/>
</dbReference>
<organism evidence="1 2">
    <name type="scientific">Streptomyces beijiangensis</name>
    <dbReference type="NCBI Taxonomy" id="163361"/>
    <lineage>
        <taxon>Bacteria</taxon>
        <taxon>Bacillati</taxon>
        <taxon>Actinomycetota</taxon>
        <taxon>Actinomycetes</taxon>
        <taxon>Kitasatosporales</taxon>
        <taxon>Streptomycetaceae</taxon>
        <taxon>Streptomyces</taxon>
    </lineage>
</organism>
<dbReference type="RefSeq" id="WP_206962636.1">
    <property type="nucleotide sequence ID" value="NZ_BAAAJJ010000016.1"/>
</dbReference>
<dbReference type="GO" id="GO:0071949">
    <property type="term" value="F:FAD binding"/>
    <property type="evidence" value="ECO:0007669"/>
    <property type="project" value="InterPro"/>
</dbReference>
<dbReference type="AlphaFoldDB" id="A0A939JEL8"/>
<proteinExistence type="predicted"/>
<evidence type="ECO:0000313" key="2">
    <source>
        <dbReference type="Proteomes" id="UP000664167"/>
    </source>
</evidence>
<dbReference type="Gene3D" id="3.50.50.60">
    <property type="entry name" value="FAD/NAD(P)-binding domain"/>
    <property type="match status" value="1"/>
</dbReference>